<evidence type="ECO:0000259" key="5">
    <source>
        <dbReference type="Pfam" id="PF00669"/>
    </source>
</evidence>
<dbReference type="GO" id="GO:0009288">
    <property type="term" value="C:bacterial-type flagellum"/>
    <property type="evidence" value="ECO:0007669"/>
    <property type="project" value="UniProtKB-SubCell"/>
</dbReference>
<proteinExistence type="inferred from homology"/>
<evidence type="ECO:0000256" key="1">
    <source>
        <dbReference type="ARBA" id="ARBA00004365"/>
    </source>
</evidence>
<evidence type="ECO:0000256" key="4">
    <source>
        <dbReference type="ARBA" id="ARBA00023143"/>
    </source>
</evidence>
<keyword evidence="7" id="KW-1185">Reference proteome</keyword>
<comment type="similarity">
    <text evidence="3">Belongs to the bacterial flagellin family.</text>
</comment>
<organism evidence="6 7">
    <name type="scientific">Polynucleobacter campilacus</name>
    <dbReference type="NCBI Taxonomy" id="1743163"/>
    <lineage>
        <taxon>Bacteria</taxon>
        <taxon>Pseudomonadati</taxon>
        <taxon>Pseudomonadota</taxon>
        <taxon>Betaproteobacteria</taxon>
        <taxon>Burkholderiales</taxon>
        <taxon>Burkholderiaceae</taxon>
        <taxon>Polynucleobacter</taxon>
    </lineage>
</organism>
<dbReference type="GO" id="GO:0005198">
    <property type="term" value="F:structural molecule activity"/>
    <property type="evidence" value="ECO:0007669"/>
    <property type="project" value="InterPro"/>
</dbReference>
<dbReference type="InterPro" id="IPR001492">
    <property type="entry name" value="Flagellin"/>
</dbReference>
<dbReference type="SUPFAM" id="SSF64518">
    <property type="entry name" value="Phase 1 flagellin"/>
    <property type="match status" value="1"/>
</dbReference>
<dbReference type="Gene3D" id="1.20.1330.10">
    <property type="entry name" value="f41 fragment of flagellin, N-terminal domain"/>
    <property type="match status" value="1"/>
</dbReference>
<dbReference type="RefSeq" id="WP_088526021.1">
    <property type="nucleotide sequence ID" value="NZ_NGUP01000004.1"/>
</dbReference>
<dbReference type="PANTHER" id="PTHR42792">
    <property type="entry name" value="FLAGELLIN"/>
    <property type="match status" value="1"/>
</dbReference>
<feature type="domain" description="Flagellin N-terminal" evidence="5">
    <location>
        <begin position="8"/>
        <end position="133"/>
    </location>
</feature>
<dbReference type="EMBL" id="NGUP01000004">
    <property type="protein sequence ID" value="OWS69144.1"/>
    <property type="molecule type" value="Genomic_DNA"/>
</dbReference>
<comment type="caution">
    <text evidence="6">The sequence shown here is derived from an EMBL/GenBank/DDBJ whole genome shotgun (WGS) entry which is preliminary data.</text>
</comment>
<evidence type="ECO:0000313" key="6">
    <source>
        <dbReference type="EMBL" id="OWS69144.1"/>
    </source>
</evidence>
<gene>
    <name evidence="6" type="ORF">CBI31_08710</name>
</gene>
<evidence type="ECO:0000313" key="7">
    <source>
        <dbReference type="Proteomes" id="UP000197528"/>
    </source>
</evidence>
<dbReference type="Pfam" id="PF00669">
    <property type="entry name" value="Flagellin_N"/>
    <property type="match status" value="1"/>
</dbReference>
<accession>A0A254PS63</accession>
<protein>
    <recommendedName>
        <fullName evidence="5">Flagellin N-terminal domain-containing protein</fullName>
    </recommendedName>
</protein>
<keyword evidence="4" id="KW-0975">Bacterial flagellum</keyword>
<dbReference type="PANTHER" id="PTHR42792:SF2">
    <property type="entry name" value="FLAGELLIN"/>
    <property type="match status" value="1"/>
</dbReference>
<dbReference type="Proteomes" id="UP000197528">
    <property type="component" value="Unassembled WGS sequence"/>
</dbReference>
<dbReference type="GO" id="GO:0005576">
    <property type="term" value="C:extracellular region"/>
    <property type="evidence" value="ECO:0007669"/>
    <property type="project" value="UniProtKB-SubCell"/>
</dbReference>
<comment type="subcellular location">
    <subcellularLocation>
        <location evidence="1">Bacterial flagellum</location>
    </subcellularLocation>
    <subcellularLocation>
        <location evidence="2">Secreted</location>
    </subcellularLocation>
</comment>
<dbReference type="InterPro" id="IPR001029">
    <property type="entry name" value="Flagellin_N"/>
</dbReference>
<sequence length="766" mass="76869">MSNTITSLASTLTQSVNEVQKGIVETQTQLASGKATLNAAETGVVSRMTAQVAGYGSVTKNLTDAGSAIDVAQSALTSISTIMSQLKGLATQASSAGFASTDRDSLNLTFQNLTNQIQQLVTSASVNGANLLNTDFGLQVTTGIDGTPDSQTQVNATNVGDLVSALKKLLITGMQITDQTFAATNLTTPVSTIVGSAIGTSTGAVTGTTTAPIVTFPAAGLKAGDSYSMTVNGTPQTTITLAVTSDMTAAQLATAFADYITSASSTTFGNFSITGTRTGLAGTASGSALNITAAGATSTTATFTNPASSQTQTITLPTTSMAQGNSLTIGNLTFTAGPGPGTTAAGISPSAVSKAFANYINNGVQPDPSIGTFTTTTTAVTQVQTITFRDLASGDSFSAGGLTFLAGSGGVTAAQLSTAFLAKIGNSASLSQYGTWSGSKVGGLGTAVSAGGSTTSIAWSYSAAGGQLTNLLATGQSGAASYTLSGQSPVAVASTITKIGMNANTGTKITGGSAYGVSATVTSSNTFSLTTIDPLTTGSAPGGIALLSQNSNTTIRNALTFTNTNLLTGVANLFPGDSITINGLTFTASQNATPQQVLDAFKNVINNGDTGNLYGTFANTDVGGGSLTSKVSEFTNYFTAIDLGNNVLAIDNKPGNTSTVPPEIKWNTQNAAIANANKATQVITGQIDTVSTAQASLAAATAGIQAQLKNATNIKNGMQKTIDAIANIDPTALQANLQQLNTQQSVDYYLVSQMNTAAAAILSIFR</sequence>
<dbReference type="OrthoDB" id="9796789at2"/>
<dbReference type="AlphaFoldDB" id="A0A254PS63"/>
<name>A0A254PS63_9BURK</name>
<evidence type="ECO:0000256" key="2">
    <source>
        <dbReference type="ARBA" id="ARBA00004613"/>
    </source>
</evidence>
<reference evidence="6 7" key="1">
    <citation type="submission" date="2017-05" db="EMBL/GenBank/DDBJ databases">
        <title>Genome of Polynucleobacter sp. MWH-Feld-100.</title>
        <authorList>
            <person name="Hahn M.W."/>
        </authorList>
    </citation>
    <scope>NUCLEOTIDE SEQUENCE [LARGE SCALE GENOMIC DNA]</scope>
    <source>
        <strain evidence="6 7">MWH-Feld-100</strain>
    </source>
</reference>
<evidence type="ECO:0000256" key="3">
    <source>
        <dbReference type="ARBA" id="ARBA00005709"/>
    </source>
</evidence>